<evidence type="ECO:0000256" key="11">
    <source>
        <dbReference type="ARBA" id="ARBA00022679"/>
    </source>
</evidence>
<keyword evidence="9 17" id="KW-0963">Cytoplasm</keyword>
<dbReference type="SUPFAM" id="SSF52009">
    <property type="entry name" value="Phosphohistidine domain"/>
    <property type="match status" value="1"/>
</dbReference>
<evidence type="ECO:0000256" key="10">
    <source>
        <dbReference type="ARBA" id="ARBA00022597"/>
    </source>
</evidence>
<comment type="similarity">
    <text evidence="5 17">Belongs to the PEP-utilizing enzyme family.</text>
</comment>
<dbReference type="STRING" id="395495.Lcho_1033"/>
<evidence type="ECO:0000256" key="1">
    <source>
        <dbReference type="ARBA" id="ARBA00000683"/>
    </source>
</evidence>
<dbReference type="PROSITE" id="PS00742">
    <property type="entry name" value="PEP_ENZYMES_2"/>
    <property type="match status" value="1"/>
</dbReference>
<dbReference type="InterPro" id="IPR036637">
    <property type="entry name" value="Phosphohistidine_dom_sf"/>
</dbReference>
<dbReference type="Proteomes" id="UP000001693">
    <property type="component" value="Chromosome"/>
</dbReference>
<comment type="subcellular location">
    <subcellularLocation>
        <location evidence="4 17">Cytoplasm</location>
    </subcellularLocation>
</comment>
<dbReference type="GO" id="GO:0008965">
    <property type="term" value="F:phosphoenolpyruvate-protein phosphotransferase activity"/>
    <property type="evidence" value="ECO:0007669"/>
    <property type="project" value="UniProtKB-EC"/>
</dbReference>
<feature type="binding site" evidence="19">
    <location>
        <position position="482"/>
    </location>
    <ligand>
        <name>phosphoenolpyruvate</name>
        <dbReference type="ChEBI" id="CHEBI:58702"/>
    </ligand>
</feature>
<evidence type="ECO:0000256" key="21">
    <source>
        <dbReference type="SAM" id="MobiDB-lite"/>
    </source>
</evidence>
<evidence type="ECO:0000256" key="15">
    <source>
        <dbReference type="ARBA" id="ARBA00022842"/>
    </source>
</evidence>
<dbReference type="PROSITE" id="PS00370">
    <property type="entry name" value="PEP_ENZYMES_PHOS_SITE"/>
    <property type="match status" value="1"/>
</dbReference>
<dbReference type="InterPro" id="IPR023151">
    <property type="entry name" value="PEP_util_CS"/>
</dbReference>
<evidence type="ECO:0000256" key="3">
    <source>
        <dbReference type="ARBA" id="ARBA00002728"/>
    </source>
</evidence>
<dbReference type="KEGG" id="lch:Lcho_1033"/>
<dbReference type="GO" id="GO:0046872">
    <property type="term" value="F:metal ion binding"/>
    <property type="evidence" value="ECO:0007669"/>
    <property type="project" value="UniProtKB-KW"/>
</dbReference>
<organism evidence="25 26">
    <name type="scientific">Leptothrix cholodnii (strain ATCC 51168 / LMG 8142 / SP-6)</name>
    <name type="common">Leptothrix discophora (strain SP-6)</name>
    <dbReference type="NCBI Taxonomy" id="395495"/>
    <lineage>
        <taxon>Bacteria</taxon>
        <taxon>Pseudomonadati</taxon>
        <taxon>Pseudomonadota</taxon>
        <taxon>Betaproteobacteria</taxon>
        <taxon>Burkholderiales</taxon>
        <taxon>Sphaerotilaceae</taxon>
        <taxon>Leptothrix</taxon>
    </lineage>
</organism>
<protein>
    <recommendedName>
        <fullName evidence="7 17">Phosphoenolpyruvate-protein phosphotransferase</fullName>
        <ecNumber evidence="6 17">2.7.3.9</ecNumber>
    </recommendedName>
    <alternativeName>
        <fullName evidence="16 17">Phosphotransferase system, enzyme I</fullName>
    </alternativeName>
</protein>
<dbReference type="InterPro" id="IPR036618">
    <property type="entry name" value="PtsI_HPr-bd_sf"/>
</dbReference>
<feature type="binding site" evidence="19">
    <location>
        <position position="308"/>
    </location>
    <ligand>
        <name>phosphoenolpyruvate</name>
        <dbReference type="ChEBI" id="CHEBI:58702"/>
    </ligand>
</feature>
<evidence type="ECO:0000256" key="7">
    <source>
        <dbReference type="ARBA" id="ARBA00016544"/>
    </source>
</evidence>
<keyword evidence="13 17" id="KW-0479">Metal-binding</keyword>
<dbReference type="GO" id="GO:0016301">
    <property type="term" value="F:kinase activity"/>
    <property type="evidence" value="ECO:0007669"/>
    <property type="project" value="UniProtKB-KW"/>
</dbReference>
<dbReference type="EMBL" id="CP001013">
    <property type="protein sequence ID" value="ACB33304.1"/>
    <property type="molecule type" value="Genomic_DNA"/>
</dbReference>
<evidence type="ECO:0000256" key="2">
    <source>
        <dbReference type="ARBA" id="ARBA00001946"/>
    </source>
</evidence>
<keyword evidence="12 17" id="KW-0598">Phosphotransferase system</keyword>
<dbReference type="InterPro" id="IPR015813">
    <property type="entry name" value="Pyrv/PenolPyrv_kinase-like_dom"/>
</dbReference>
<keyword evidence="8 17" id="KW-0813">Transport</keyword>
<keyword evidence="11 17" id="KW-0808">Transferase</keyword>
<dbReference type="SUPFAM" id="SSF51621">
    <property type="entry name" value="Phosphoenolpyruvate/pyruvate domain"/>
    <property type="match status" value="1"/>
</dbReference>
<reference evidence="25 26" key="1">
    <citation type="submission" date="2008-03" db="EMBL/GenBank/DDBJ databases">
        <title>Complete sequence of Leptothrix cholodnii SP-6.</title>
        <authorList>
            <consortium name="US DOE Joint Genome Institute"/>
            <person name="Copeland A."/>
            <person name="Lucas S."/>
            <person name="Lapidus A."/>
            <person name="Glavina del Rio T."/>
            <person name="Dalin E."/>
            <person name="Tice H."/>
            <person name="Bruce D."/>
            <person name="Goodwin L."/>
            <person name="Pitluck S."/>
            <person name="Chertkov O."/>
            <person name="Brettin T."/>
            <person name="Detter J.C."/>
            <person name="Han C."/>
            <person name="Kuske C.R."/>
            <person name="Schmutz J."/>
            <person name="Larimer F."/>
            <person name="Land M."/>
            <person name="Hauser L."/>
            <person name="Kyrpides N."/>
            <person name="Lykidis A."/>
            <person name="Emerson D."/>
            <person name="Richardson P."/>
        </authorList>
    </citation>
    <scope>NUCLEOTIDE SEQUENCE [LARGE SCALE GENOMIC DNA]</scope>
    <source>
        <strain evidence="26">ATCC 51168 / LMG 8142 / SP-6</strain>
    </source>
</reference>
<evidence type="ECO:0000256" key="19">
    <source>
        <dbReference type="PIRSR" id="PIRSR000732-2"/>
    </source>
</evidence>
<keyword evidence="25" id="KW-0670">Pyruvate</keyword>
<dbReference type="InterPro" id="IPR006318">
    <property type="entry name" value="PTS_EI-like"/>
</dbReference>
<dbReference type="Pfam" id="PF05524">
    <property type="entry name" value="PEP-utilisers_N"/>
    <property type="match status" value="1"/>
</dbReference>
<dbReference type="InterPro" id="IPR008731">
    <property type="entry name" value="PTS_EIN"/>
</dbReference>
<feature type="binding site" evidence="20">
    <location>
        <position position="448"/>
    </location>
    <ligand>
        <name>Mg(2+)</name>
        <dbReference type="ChEBI" id="CHEBI:18420"/>
    </ligand>
</feature>
<dbReference type="PIRSF" id="PIRSF000732">
    <property type="entry name" value="PTS_enzyme_I"/>
    <property type="match status" value="1"/>
</dbReference>
<dbReference type="Pfam" id="PF00391">
    <property type="entry name" value="PEP-utilizers"/>
    <property type="match status" value="1"/>
</dbReference>
<evidence type="ECO:0000256" key="12">
    <source>
        <dbReference type="ARBA" id="ARBA00022683"/>
    </source>
</evidence>
<feature type="binding site" evidence="20">
    <location>
        <position position="472"/>
    </location>
    <ligand>
        <name>Mg(2+)</name>
        <dbReference type="ChEBI" id="CHEBI:18420"/>
    </ligand>
</feature>
<dbReference type="InterPro" id="IPR000121">
    <property type="entry name" value="PEP_util_C"/>
</dbReference>
<feature type="region of interest" description="Disordered" evidence="21">
    <location>
        <begin position="574"/>
        <end position="603"/>
    </location>
</feature>
<evidence type="ECO:0000256" key="16">
    <source>
        <dbReference type="ARBA" id="ARBA00033235"/>
    </source>
</evidence>
<evidence type="ECO:0000313" key="25">
    <source>
        <dbReference type="EMBL" id="ACB33304.1"/>
    </source>
</evidence>
<dbReference type="InterPro" id="IPR024692">
    <property type="entry name" value="PTS_EI"/>
</dbReference>
<evidence type="ECO:0000256" key="14">
    <source>
        <dbReference type="ARBA" id="ARBA00022777"/>
    </source>
</evidence>
<evidence type="ECO:0000313" key="26">
    <source>
        <dbReference type="Proteomes" id="UP000001693"/>
    </source>
</evidence>
<evidence type="ECO:0000256" key="13">
    <source>
        <dbReference type="ARBA" id="ARBA00022723"/>
    </source>
</evidence>
<dbReference type="GO" id="GO:0005737">
    <property type="term" value="C:cytoplasm"/>
    <property type="evidence" value="ECO:0007669"/>
    <property type="project" value="UniProtKB-SubCell"/>
</dbReference>
<feature type="binding site" evidence="19">
    <location>
        <begin position="471"/>
        <end position="472"/>
    </location>
    <ligand>
        <name>phosphoenolpyruvate</name>
        <dbReference type="ChEBI" id="CHEBI:58702"/>
    </ligand>
</feature>
<dbReference type="SUPFAM" id="SSF47831">
    <property type="entry name" value="Enzyme I of the PEP:sugar phosphotransferase system HPr-binding (sub)domain"/>
    <property type="match status" value="1"/>
</dbReference>
<dbReference type="InterPro" id="IPR040442">
    <property type="entry name" value="Pyrv_kinase-like_dom_sf"/>
</dbReference>
<evidence type="ECO:0000256" key="9">
    <source>
        <dbReference type="ARBA" id="ARBA00022490"/>
    </source>
</evidence>
<dbReference type="AlphaFoldDB" id="B1Y3A1"/>
<name>B1Y3A1_LEPCP</name>
<feature type="active site" description="Proton donor" evidence="18">
    <location>
        <position position="519"/>
    </location>
</feature>
<comment type="cofactor">
    <cofactor evidence="2 17 20">
        <name>Mg(2+)</name>
        <dbReference type="ChEBI" id="CHEBI:18420"/>
    </cofactor>
</comment>
<dbReference type="PANTHER" id="PTHR46244">
    <property type="entry name" value="PHOSPHOENOLPYRUVATE-PROTEIN PHOSPHOTRANSFERASE"/>
    <property type="match status" value="1"/>
</dbReference>
<comment type="function">
    <text evidence="3 17">General (non sugar-specific) component of the phosphoenolpyruvate-dependent sugar phosphotransferase system (sugar PTS). This major carbohydrate active-transport system catalyzes the phosphorylation of incoming sugar substrates concomitantly with their translocation across the cell membrane. Enzyme I transfers the phosphoryl group from phosphoenolpyruvate (PEP) to the phosphoryl carrier protein (HPr).</text>
</comment>
<evidence type="ECO:0000259" key="24">
    <source>
        <dbReference type="Pfam" id="PF05524"/>
    </source>
</evidence>
<evidence type="ECO:0000256" key="6">
    <source>
        <dbReference type="ARBA" id="ARBA00012232"/>
    </source>
</evidence>
<dbReference type="EC" id="2.7.3.9" evidence="6 17"/>
<dbReference type="eggNOG" id="COG1080">
    <property type="taxonomic scope" value="Bacteria"/>
</dbReference>
<dbReference type="Gene3D" id="1.10.274.10">
    <property type="entry name" value="PtsI, HPr-binding domain"/>
    <property type="match status" value="1"/>
</dbReference>
<dbReference type="InterPro" id="IPR018274">
    <property type="entry name" value="PEP_util_AS"/>
</dbReference>
<comment type="catalytic activity">
    <reaction evidence="1 17">
        <text>L-histidyl-[protein] + phosphoenolpyruvate = N(pros)-phospho-L-histidyl-[protein] + pyruvate</text>
        <dbReference type="Rhea" id="RHEA:23880"/>
        <dbReference type="Rhea" id="RHEA-COMP:9745"/>
        <dbReference type="Rhea" id="RHEA-COMP:9746"/>
        <dbReference type="ChEBI" id="CHEBI:15361"/>
        <dbReference type="ChEBI" id="CHEBI:29979"/>
        <dbReference type="ChEBI" id="CHEBI:58702"/>
        <dbReference type="ChEBI" id="CHEBI:64837"/>
        <dbReference type="EC" id="2.7.3.9"/>
    </reaction>
</comment>
<dbReference type="Gene3D" id="3.50.30.10">
    <property type="entry name" value="Phosphohistidine domain"/>
    <property type="match status" value="1"/>
</dbReference>
<feature type="domain" description="PEP-utilising enzyme C-terminal" evidence="23">
    <location>
        <begin position="263"/>
        <end position="557"/>
    </location>
</feature>
<keyword evidence="26" id="KW-1185">Reference proteome</keyword>
<feature type="domain" description="Phosphotransferase system enzyme I N-terminal" evidence="24">
    <location>
        <begin position="7"/>
        <end position="129"/>
    </location>
</feature>
<sequence>MSLQVFGLPVSRGVAIGRAVLVASSRIDVAHYFIDPVDVPAEISRLRLARKQVSGELEDLKRDLPPNAQTEILALLDVHLMLLHDEALAEATCAWIVERHYNAEWAMAAQLEVVARQFDEMEDEYLRERKADLEQVAERVLRALGDPSNGSAITERVGARDFGGEDPLVLVANDISPADMLQFKGSVFTGFITDVGGKNSHTAIVARSLDIPAVVGARDASRLIRQDDWVIIDGDAGLVIVEPSSIVLEEYRFRQRQIQVERERLTRLRHKPAVTLDGERVELLANIELPGDGVAALAGGAEGVGLFRSEFLFMNRDGALPDEEEQYQAYRDAVTIMQGLPVTIRTVDIGSDKPLDRMSVHELRHEHTLNPAMGLRAIRWSLSDPAMFEVQLRAILRAASHGPVRLLVPMLTHLSEIRATFDALRRVRAQLMRESIPHGSVEIGAMVEVPAAALTMPIFLRYFDFVSIGTNDLIQYTLAIDRAEEAVAHLYDPWHPAVLRLIADTISQAHAAGKGISVCGEMAGDIEFTELLLGLGLRSFSMHPAQIPAIKQRILRSDSKRLRAYAAAVMSSDEPRSVGKDVSVAGAKVDAGEQVQKTPREAA</sequence>
<dbReference type="NCBIfam" id="TIGR01417">
    <property type="entry name" value="PTS_I_fam"/>
    <property type="match status" value="1"/>
</dbReference>
<evidence type="ECO:0000256" key="4">
    <source>
        <dbReference type="ARBA" id="ARBA00004496"/>
    </source>
</evidence>
<evidence type="ECO:0000259" key="23">
    <source>
        <dbReference type="Pfam" id="PF02896"/>
    </source>
</evidence>
<dbReference type="InterPro" id="IPR008279">
    <property type="entry name" value="PEP-util_enz_mobile_dom"/>
</dbReference>
<dbReference type="HOGENOM" id="CLU_007308_7_0_4"/>
<dbReference type="OrthoDB" id="9765468at2"/>
<evidence type="ECO:0000256" key="8">
    <source>
        <dbReference type="ARBA" id="ARBA00022448"/>
    </source>
</evidence>
<keyword evidence="14 17" id="KW-0418">Kinase</keyword>
<dbReference type="PRINTS" id="PR01736">
    <property type="entry name" value="PHPHTRNFRASE"/>
</dbReference>
<evidence type="ECO:0000256" key="18">
    <source>
        <dbReference type="PIRSR" id="PIRSR000732-1"/>
    </source>
</evidence>
<evidence type="ECO:0000256" key="5">
    <source>
        <dbReference type="ARBA" id="ARBA00007837"/>
    </source>
</evidence>
<evidence type="ECO:0000256" key="17">
    <source>
        <dbReference type="PIRNR" id="PIRNR000732"/>
    </source>
</evidence>
<feature type="active site" description="Tele-phosphohistidine intermediate" evidence="18">
    <location>
        <position position="201"/>
    </location>
</feature>
<dbReference type="GO" id="GO:0009401">
    <property type="term" value="P:phosphoenolpyruvate-dependent sugar phosphotransferase system"/>
    <property type="evidence" value="ECO:0007669"/>
    <property type="project" value="UniProtKB-KW"/>
</dbReference>
<dbReference type="InterPro" id="IPR050499">
    <property type="entry name" value="PEP-utilizing_PTS_enzyme"/>
</dbReference>
<feature type="binding site" evidence="19">
    <location>
        <position position="345"/>
    </location>
    <ligand>
        <name>phosphoenolpyruvate</name>
        <dbReference type="ChEBI" id="CHEBI:58702"/>
    </ligand>
</feature>
<dbReference type="Gene3D" id="3.20.20.60">
    <property type="entry name" value="Phosphoenolpyruvate-binding domains"/>
    <property type="match status" value="1"/>
</dbReference>
<keyword evidence="15 17" id="KW-0460">Magnesium</keyword>
<dbReference type="Pfam" id="PF02896">
    <property type="entry name" value="PEP-utilizers_C"/>
    <property type="match status" value="1"/>
</dbReference>
<dbReference type="PANTHER" id="PTHR46244:SF3">
    <property type="entry name" value="PHOSPHOENOLPYRUVATE-PROTEIN PHOSPHOTRANSFERASE"/>
    <property type="match status" value="1"/>
</dbReference>
<feature type="domain" description="PEP-utilising enzyme mobile" evidence="22">
    <location>
        <begin position="165"/>
        <end position="237"/>
    </location>
</feature>
<dbReference type="RefSeq" id="WP_012346066.1">
    <property type="nucleotide sequence ID" value="NC_010524.1"/>
</dbReference>
<evidence type="ECO:0000256" key="20">
    <source>
        <dbReference type="PIRSR" id="PIRSR000732-3"/>
    </source>
</evidence>
<keyword evidence="10 17" id="KW-0762">Sugar transport</keyword>
<gene>
    <name evidence="25" type="ordered locus">Lcho_1033</name>
</gene>
<proteinExistence type="inferred from homology"/>
<accession>B1Y3A1</accession>
<evidence type="ECO:0000259" key="22">
    <source>
        <dbReference type="Pfam" id="PF00391"/>
    </source>
</evidence>